<evidence type="ECO:0000256" key="6">
    <source>
        <dbReference type="ARBA" id="ARBA00022692"/>
    </source>
</evidence>
<feature type="transmembrane region" description="Helical" evidence="11">
    <location>
        <begin position="24"/>
        <end position="42"/>
    </location>
</feature>
<sequence>MTLGLFQSLAYAQGNEGGVTSPIGGFLFPLILMFIIFYFLLIRPQSRKQKQHQEMLRNLKKGDKVITSGGLYGVVVKVSEKDVIIEVAEKVNLRFTLGAIATVREREETEKKGS</sequence>
<accession>A0A3A4P4N5</accession>
<name>A0A3A4P4N5_ABYX5</name>
<evidence type="ECO:0000256" key="11">
    <source>
        <dbReference type="SAM" id="Phobius"/>
    </source>
</evidence>
<proteinExistence type="inferred from homology"/>
<evidence type="ECO:0000256" key="5">
    <source>
        <dbReference type="ARBA" id="ARBA00022475"/>
    </source>
</evidence>
<keyword evidence="7" id="KW-0653">Protein transport</keyword>
<evidence type="ECO:0000256" key="9">
    <source>
        <dbReference type="ARBA" id="ARBA00023010"/>
    </source>
</evidence>
<dbReference type="GO" id="GO:0005886">
    <property type="term" value="C:plasma membrane"/>
    <property type="evidence" value="ECO:0007669"/>
    <property type="project" value="UniProtKB-SubCell"/>
</dbReference>
<dbReference type="PRINTS" id="PR01853">
    <property type="entry name" value="YAJCTRNLCASE"/>
</dbReference>
<evidence type="ECO:0000256" key="7">
    <source>
        <dbReference type="ARBA" id="ARBA00022927"/>
    </source>
</evidence>
<keyword evidence="8 11" id="KW-1133">Transmembrane helix</keyword>
<keyword evidence="6 11" id="KW-0812">Transmembrane</keyword>
<dbReference type="NCBIfam" id="TIGR00739">
    <property type="entry name" value="yajC"/>
    <property type="match status" value="1"/>
</dbReference>
<reference evidence="12 13" key="1">
    <citation type="journal article" date="2017" name="ISME J.">
        <title>Energy and carbon metabolisms in a deep terrestrial subsurface fluid microbial community.</title>
        <authorList>
            <person name="Momper L."/>
            <person name="Jungbluth S.P."/>
            <person name="Lee M.D."/>
            <person name="Amend J.P."/>
        </authorList>
    </citation>
    <scope>NUCLEOTIDE SEQUENCE [LARGE SCALE GENOMIC DNA]</scope>
    <source>
        <strain evidence="12">SURF_5</strain>
    </source>
</reference>
<dbReference type="EMBL" id="QZKU01000053">
    <property type="protein sequence ID" value="RJP22831.1"/>
    <property type="molecule type" value="Genomic_DNA"/>
</dbReference>
<dbReference type="Proteomes" id="UP000265882">
    <property type="component" value="Unassembled WGS sequence"/>
</dbReference>
<evidence type="ECO:0000313" key="12">
    <source>
        <dbReference type="EMBL" id="RJP22831.1"/>
    </source>
</evidence>
<comment type="similarity">
    <text evidence="2">Belongs to the YajC family.</text>
</comment>
<keyword evidence="9" id="KW-0811">Translocation</keyword>
<evidence type="ECO:0000256" key="8">
    <source>
        <dbReference type="ARBA" id="ARBA00022989"/>
    </source>
</evidence>
<evidence type="ECO:0000256" key="2">
    <source>
        <dbReference type="ARBA" id="ARBA00006742"/>
    </source>
</evidence>
<keyword evidence="4" id="KW-0813">Transport</keyword>
<comment type="subcellular location">
    <subcellularLocation>
        <location evidence="1">Cell membrane</location>
        <topology evidence="1">Single-pass membrane protein</topology>
    </subcellularLocation>
</comment>
<evidence type="ECO:0000256" key="3">
    <source>
        <dbReference type="ARBA" id="ARBA00014962"/>
    </source>
</evidence>
<evidence type="ECO:0000256" key="4">
    <source>
        <dbReference type="ARBA" id="ARBA00022448"/>
    </source>
</evidence>
<evidence type="ECO:0000313" key="13">
    <source>
        <dbReference type="Proteomes" id="UP000265882"/>
    </source>
</evidence>
<keyword evidence="10 11" id="KW-0472">Membrane</keyword>
<evidence type="ECO:0000256" key="1">
    <source>
        <dbReference type="ARBA" id="ARBA00004162"/>
    </source>
</evidence>
<organism evidence="12 13">
    <name type="scientific">Abyssobacteria bacterium (strain SURF_5)</name>
    <dbReference type="NCBI Taxonomy" id="2093360"/>
    <lineage>
        <taxon>Bacteria</taxon>
        <taxon>Pseudomonadati</taxon>
        <taxon>Candidatus Hydrogenedentota</taxon>
        <taxon>Candidatus Abyssobacteria</taxon>
    </lineage>
</organism>
<gene>
    <name evidence="12" type="primary">yajC</name>
    <name evidence="12" type="ORF">C4520_07335</name>
</gene>
<dbReference type="AlphaFoldDB" id="A0A3A4P4N5"/>
<keyword evidence="5" id="KW-1003">Cell membrane</keyword>
<dbReference type="Pfam" id="PF02699">
    <property type="entry name" value="YajC"/>
    <property type="match status" value="1"/>
</dbReference>
<dbReference type="PANTHER" id="PTHR33909:SF1">
    <property type="entry name" value="SEC TRANSLOCON ACCESSORY COMPLEX SUBUNIT YAJC"/>
    <property type="match status" value="1"/>
</dbReference>
<protein>
    <recommendedName>
        <fullName evidence="3">Sec translocon accessory complex subunit YajC</fullName>
    </recommendedName>
</protein>
<comment type="caution">
    <text evidence="12">The sequence shown here is derived from an EMBL/GenBank/DDBJ whole genome shotgun (WGS) entry which is preliminary data.</text>
</comment>
<dbReference type="GO" id="GO:0015031">
    <property type="term" value="P:protein transport"/>
    <property type="evidence" value="ECO:0007669"/>
    <property type="project" value="UniProtKB-KW"/>
</dbReference>
<dbReference type="InterPro" id="IPR003849">
    <property type="entry name" value="Preprotein_translocase_YajC"/>
</dbReference>
<dbReference type="PANTHER" id="PTHR33909">
    <property type="entry name" value="SEC TRANSLOCON ACCESSORY COMPLEX SUBUNIT YAJC"/>
    <property type="match status" value="1"/>
</dbReference>
<evidence type="ECO:0000256" key="10">
    <source>
        <dbReference type="ARBA" id="ARBA00023136"/>
    </source>
</evidence>
<dbReference type="SMART" id="SM01323">
    <property type="entry name" value="YajC"/>
    <property type="match status" value="1"/>
</dbReference>